<dbReference type="CDD" id="cd00118">
    <property type="entry name" value="LysM"/>
    <property type="match status" value="1"/>
</dbReference>
<dbReference type="PROSITE" id="PS51782">
    <property type="entry name" value="LYSM"/>
    <property type="match status" value="1"/>
</dbReference>
<dbReference type="Gene3D" id="3.10.350.10">
    <property type="entry name" value="LysM domain"/>
    <property type="match status" value="1"/>
</dbReference>
<dbReference type="PANTHER" id="PTHR34700">
    <property type="entry name" value="POTASSIUM BINDING PROTEIN KBP"/>
    <property type="match status" value="1"/>
</dbReference>
<dbReference type="PANTHER" id="PTHR34700:SF4">
    <property type="entry name" value="PHAGE-LIKE ELEMENT PBSX PROTEIN XKDP"/>
    <property type="match status" value="1"/>
</dbReference>
<dbReference type="RefSeq" id="WP_339401860.1">
    <property type="nucleotide sequence ID" value="NZ_JBBGAZ010000001.1"/>
</dbReference>
<reference evidence="2 3" key="1">
    <citation type="submission" date="2024-03" db="EMBL/GenBank/DDBJ databases">
        <title>Cognatishimia coralii sp. nov., a marine bacterium isolated from coral surrounding seawater.</title>
        <authorList>
            <person name="Liu X."/>
            <person name="Liu S."/>
            <person name="Sun H."/>
            <person name="Zhang Y."/>
        </authorList>
    </citation>
    <scope>NUCLEOTIDE SEQUENCE [LARGE SCALE GENOMIC DNA]</scope>
    <source>
        <strain evidence="2 3">D5M38</strain>
    </source>
</reference>
<proteinExistence type="predicted"/>
<feature type="domain" description="LysM" evidence="1">
    <location>
        <begin position="437"/>
        <end position="486"/>
    </location>
</feature>
<accession>A0ABU8QBK0</accession>
<dbReference type="SMART" id="SM00257">
    <property type="entry name" value="LysM"/>
    <property type="match status" value="1"/>
</dbReference>
<keyword evidence="3" id="KW-1185">Reference proteome</keyword>
<dbReference type="InterPro" id="IPR036779">
    <property type="entry name" value="LysM_dom_sf"/>
</dbReference>
<evidence type="ECO:0000259" key="1">
    <source>
        <dbReference type="PROSITE" id="PS51782"/>
    </source>
</evidence>
<name>A0ABU8QBK0_9RHOB</name>
<dbReference type="InterPro" id="IPR052196">
    <property type="entry name" value="Bact_Kbp"/>
</dbReference>
<dbReference type="Pfam" id="PF01476">
    <property type="entry name" value="LysM"/>
    <property type="match status" value="1"/>
</dbReference>
<comment type="caution">
    <text evidence="2">The sequence shown here is derived from an EMBL/GenBank/DDBJ whole genome shotgun (WGS) entry which is preliminary data.</text>
</comment>
<dbReference type="Proteomes" id="UP001368270">
    <property type="component" value="Unassembled WGS sequence"/>
</dbReference>
<dbReference type="InterPro" id="IPR018392">
    <property type="entry name" value="LysM"/>
</dbReference>
<protein>
    <submittedName>
        <fullName evidence="2">LysM peptidoglycan-binding domain-containing protein</fullName>
    </submittedName>
</protein>
<sequence>MSKMGSAASGQTLLLAGIAVVVVSGAVYTSGVFAPASLPQQNAPVEPVVQVEPEAPVEAPVVVEATPEVVEEAAPEPEVVALIKPSFDLVRIAPDGAGQVAGTAEPGAVVAILLDGATLSEVEVGRDGKFFGFIALEASLEPRVMSLLQTIDGEELYSDATVIIAPSAPVVAGTLEESTEETVLALAEPAATAQPESAETEPEAEVAAAAPLVENGSEEAPVVAETVEAATTSVETAVAEVEDTVETTVETAVETVAAAVETAPAVTVETAPAVTVETSEETPTEVAVVTEEVATPEALAEPEQPAASPVVIIADSSGARVLQSPTAPELAPEVQATVAIDSISYSDLGEVQVAGTSPSGDFVRIYLDNELSSTARIAQSGLWELKLPDVAPGVYTLRVDQVSDAGEVVSRVETPFKREPSEKLVEATQEIDIKKVLAVTVQPGMTLWAISKENYGDGRLYVQVFEANKDRIRNPDLIYPGQVFTVPEQN</sequence>
<dbReference type="EMBL" id="JBBGAZ010000001">
    <property type="protein sequence ID" value="MEJ5216775.1"/>
    <property type="molecule type" value="Genomic_DNA"/>
</dbReference>
<gene>
    <name evidence="2" type="ORF">WG622_00850</name>
</gene>
<evidence type="ECO:0000313" key="2">
    <source>
        <dbReference type="EMBL" id="MEJ5216775.1"/>
    </source>
</evidence>
<evidence type="ECO:0000313" key="3">
    <source>
        <dbReference type="Proteomes" id="UP001368270"/>
    </source>
</evidence>
<organism evidence="2 3">
    <name type="scientific">Cognatishimia coralii</name>
    <dbReference type="NCBI Taxonomy" id="3083254"/>
    <lineage>
        <taxon>Bacteria</taxon>
        <taxon>Pseudomonadati</taxon>
        <taxon>Pseudomonadota</taxon>
        <taxon>Alphaproteobacteria</taxon>
        <taxon>Rhodobacterales</taxon>
        <taxon>Paracoccaceae</taxon>
        <taxon>Cognatishimia</taxon>
    </lineage>
</organism>